<keyword evidence="4" id="KW-1185">Reference proteome</keyword>
<dbReference type="InterPro" id="IPR011055">
    <property type="entry name" value="Dup_hybrid_motif"/>
</dbReference>
<evidence type="ECO:0000256" key="1">
    <source>
        <dbReference type="ARBA" id="ARBA00022729"/>
    </source>
</evidence>
<dbReference type="RefSeq" id="WP_121657940.1">
    <property type="nucleotide sequence ID" value="NZ_BMEK01000001.1"/>
</dbReference>
<name>A0A3L7J4P6_9MICO</name>
<accession>A0A3L7J4P6</accession>
<dbReference type="PANTHER" id="PTHR21666">
    <property type="entry name" value="PEPTIDASE-RELATED"/>
    <property type="match status" value="1"/>
</dbReference>
<protein>
    <submittedName>
        <fullName evidence="3">M23 family metallopeptidase</fullName>
    </submittedName>
</protein>
<dbReference type="EMBL" id="RCWJ01000001">
    <property type="protein sequence ID" value="RLQ85577.1"/>
    <property type="molecule type" value="Genomic_DNA"/>
</dbReference>
<dbReference type="Proteomes" id="UP000282460">
    <property type="component" value="Unassembled WGS sequence"/>
</dbReference>
<dbReference type="GO" id="GO:0004222">
    <property type="term" value="F:metalloendopeptidase activity"/>
    <property type="evidence" value="ECO:0007669"/>
    <property type="project" value="TreeGrafter"/>
</dbReference>
<comment type="caution">
    <text evidence="3">The sequence shown here is derived from an EMBL/GenBank/DDBJ whole genome shotgun (WGS) entry which is preliminary data.</text>
</comment>
<sequence length="281" mass="28938">MQVREFRWGGLRAAFVALLVLPGIFGILALPNQGIPPAAAGGSGIPNTTGAQSLVAADWNRPALDRDLYAATSEAELAEIRAAAAAAAAALLAAAKAEAEAAAALEDETSETDVDSSEARPSYSRSYVNRNDSELAAFLIGRPGDWVRPVDAPVSSPYGPRNIICNPVGCSTEFHEGVDFGAACGTPVKAVSAGRVVFVGSAGAYGNRVIVDHGGGVESTYGHLQDESYLVEVGDLIETGTVVGNVGATGVVSGCHLDLKIQKNGSYTSPVPYLIERGVLI</sequence>
<organism evidence="3 4">
    <name type="scientific">Mycetocola zhadangensis</name>
    <dbReference type="NCBI Taxonomy" id="1164595"/>
    <lineage>
        <taxon>Bacteria</taxon>
        <taxon>Bacillati</taxon>
        <taxon>Actinomycetota</taxon>
        <taxon>Actinomycetes</taxon>
        <taxon>Micrococcales</taxon>
        <taxon>Microbacteriaceae</taxon>
        <taxon>Mycetocola</taxon>
    </lineage>
</organism>
<evidence type="ECO:0000313" key="3">
    <source>
        <dbReference type="EMBL" id="RLQ85577.1"/>
    </source>
</evidence>
<reference evidence="3 4" key="1">
    <citation type="submission" date="2018-10" db="EMBL/GenBank/DDBJ databases">
        <authorList>
            <person name="Li J."/>
        </authorList>
    </citation>
    <scope>NUCLEOTIDE SEQUENCE [LARGE SCALE GENOMIC DNA]</scope>
    <source>
        <strain evidence="3 4">ZD1-4</strain>
    </source>
</reference>
<gene>
    <name evidence="3" type="ORF">D9V28_01450</name>
</gene>
<dbReference type="SUPFAM" id="SSF51261">
    <property type="entry name" value="Duplicated hybrid motif"/>
    <property type="match status" value="1"/>
</dbReference>
<dbReference type="InterPro" id="IPR050570">
    <property type="entry name" value="Cell_wall_metabolism_enzyme"/>
</dbReference>
<evidence type="ECO:0000259" key="2">
    <source>
        <dbReference type="Pfam" id="PF01551"/>
    </source>
</evidence>
<dbReference type="InterPro" id="IPR016047">
    <property type="entry name" value="M23ase_b-sheet_dom"/>
</dbReference>
<dbReference type="AlphaFoldDB" id="A0A3L7J4P6"/>
<dbReference type="Gene3D" id="2.70.70.10">
    <property type="entry name" value="Glucose Permease (Domain IIA)"/>
    <property type="match status" value="1"/>
</dbReference>
<dbReference type="Pfam" id="PF01551">
    <property type="entry name" value="Peptidase_M23"/>
    <property type="match status" value="1"/>
</dbReference>
<evidence type="ECO:0000313" key="4">
    <source>
        <dbReference type="Proteomes" id="UP000282460"/>
    </source>
</evidence>
<dbReference type="CDD" id="cd12797">
    <property type="entry name" value="M23_peptidase"/>
    <property type="match status" value="1"/>
</dbReference>
<proteinExistence type="predicted"/>
<dbReference type="OrthoDB" id="1099523at2"/>
<feature type="domain" description="M23ase beta-sheet core" evidence="2">
    <location>
        <begin position="174"/>
        <end position="270"/>
    </location>
</feature>
<keyword evidence="1" id="KW-0732">Signal</keyword>
<dbReference type="PANTHER" id="PTHR21666:SF289">
    <property type="entry name" value="L-ALA--D-GLU ENDOPEPTIDASE"/>
    <property type="match status" value="1"/>
</dbReference>